<dbReference type="VEuPathDB" id="VectorBase:GAUT050128"/>
<dbReference type="AlphaFoldDB" id="A0A1A9VWP0"/>
<sequence length="161" mass="17428">MASISLSKVWSLILEEFKPVLPSISLSSANAEDSSSCSCLLGKLPIVCSSRKSGEDKYRVLAINGSNNKPRKANSCPLGITTVLDVTLSPATACRCLCNSGVMLKTSAKGVNGSRLLRDLCIIGVEKRIDTIWYTKKGNQVYIARNTQFGDEVILRNSDIE</sequence>
<keyword evidence="2" id="KW-1185">Reference proteome</keyword>
<proteinExistence type="predicted"/>
<dbReference type="Proteomes" id="UP000078200">
    <property type="component" value="Unassembled WGS sequence"/>
</dbReference>
<accession>A0A1A9VWP0</accession>
<dbReference type="EnsemblMetazoa" id="GAUT050128-RA">
    <property type="protein sequence ID" value="GAUT050128-PA"/>
    <property type="gene ID" value="GAUT050128"/>
</dbReference>
<protein>
    <submittedName>
        <fullName evidence="1">Uncharacterized protein</fullName>
    </submittedName>
</protein>
<evidence type="ECO:0000313" key="2">
    <source>
        <dbReference type="Proteomes" id="UP000078200"/>
    </source>
</evidence>
<name>A0A1A9VWP0_GLOAU</name>
<evidence type="ECO:0000313" key="1">
    <source>
        <dbReference type="EnsemblMetazoa" id="GAUT050128-PA"/>
    </source>
</evidence>
<reference evidence="1" key="1">
    <citation type="submission" date="2020-05" db="UniProtKB">
        <authorList>
            <consortium name="EnsemblMetazoa"/>
        </authorList>
    </citation>
    <scope>IDENTIFICATION</scope>
    <source>
        <strain evidence="1">TTRI</strain>
    </source>
</reference>
<organism evidence="1 2">
    <name type="scientific">Glossina austeni</name>
    <name type="common">Savannah tsetse fly</name>
    <dbReference type="NCBI Taxonomy" id="7395"/>
    <lineage>
        <taxon>Eukaryota</taxon>
        <taxon>Metazoa</taxon>
        <taxon>Ecdysozoa</taxon>
        <taxon>Arthropoda</taxon>
        <taxon>Hexapoda</taxon>
        <taxon>Insecta</taxon>
        <taxon>Pterygota</taxon>
        <taxon>Neoptera</taxon>
        <taxon>Endopterygota</taxon>
        <taxon>Diptera</taxon>
        <taxon>Brachycera</taxon>
        <taxon>Muscomorpha</taxon>
        <taxon>Hippoboscoidea</taxon>
        <taxon>Glossinidae</taxon>
        <taxon>Glossina</taxon>
    </lineage>
</organism>